<comment type="caution">
    <text evidence="2">The sequence shown here is derived from an EMBL/GenBank/DDBJ whole genome shotgun (WGS) entry which is preliminary data.</text>
</comment>
<dbReference type="EMBL" id="LSBJ02000007">
    <property type="protein sequence ID" value="OWT42683.1"/>
    <property type="molecule type" value="Genomic_DNA"/>
</dbReference>
<feature type="compositionally biased region" description="Polar residues" evidence="1">
    <location>
        <begin position="7"/>
        <end position="20"/>
    </location>
</feature>
<evidence type="ECO:0000313" key="2">
    <source>
        <dbReference type="EMBL" id="OWT42683.1"/>
    </source>
</evidence>
<organism evidence="2 3">
    <name type="scientific">Pochonia chlamydosporia 170</name>
    <dbReference type="NCBI Taxonomy" id="1380566"/>
    <lineage>
        <taxon>Eukaryota</taxon>
        <taxon>Fungi</taxon>
        <taxon>Dikarya</taxon>
        <taxon>Ascomycota</taxon>
        <taxon>Pezizomycotina</taxon>
        <taxon>Sordariomycetes</taxon>
        <taxon>Hypocreomycetidae</taxon>
        <taxon>Hypocreales</taxon>
        <taxon>Clavicipitaceae</taxon>
        <taxon>Pochonia</taxon>
    </lineage>
</organism>
<reference evidence="2 3" key="1">
    <citation type="journal article" date="2016" name="PLoS Pathog.">
        <title>Biosynthesis of antibiotic leucinostatins in bio-control fungus Purpureocillium lilacinum and their inhibition on phytophthora revealed by genome mining.</title>
        <authorList>
            <person name="Wang G."/>
            <person name="Liu Z."/>
            <person name="Lin R."/>
            <person name="Li E."/>
            <person name="Mao Z."/>
            <person name="Ling J."/>
            <person name="Yang Y."/>
            <person name="Yin W.B."/>
            <person name="Xie B."/>
        </authorList>
    </citation>
    <scope>NUCLEOTIDE SEQUENCE [LARGE SCALE GENOMIC DNA]</scope>
    <source>
        <strain evidence="2">170</strain>
    </source>
</reference>
<dbReference type="GeneID" id="33936962"/>
<dbReference type="AlphaFoldDB" id="A0A219API8"/>
<name>A0A219API8_METCM</name>
<gene>
    <name evidence="2" type="ORF">VFPPC_18096</name>
</gene>
<dbReference type="Proteomes" id="UP000078397">
    <property type="component" value="Unassembled WGS sequence"/>
</dbReference>
<protein>
    <submittedName>
        <fullName evidence="2">Uncharacterized protein</fullName>
    </submittedName>
</protein>
<dbReference type="RefSeq" id="XP_022285164.1">
    <property type="nucleotide sequence ID" value="XM_022429752.1"/>
</dbReference>
<proteinExistence type="predicted"/>
<evidence type="ECO:0000313" key="3">
    <source>
        <dbReference type="Proteomes" id="UP000078397"/>
    </source>
</evidence>
<accession>A0A219API8</accession>
<sequence>MKRPESKANNTQEQLLNSSDTCHPDFLSLTMMSSCVSSMSLLGAGQKSEPTNQHRFARPPLARNSICNEVHAYRIWYTLYRVMVKSSSIDESSLHDTVLECSQHE</sequence>
<dbReference type="KEGG" id="pchm:VFPPC_18096"/>
<keyword evidence="3" id="KW-1185">Reference proteome</keyword>
<evidence type="ECO:0000256" key="1">
    <source>
        <dbReference type="SAM" id="MobiDB-lite"/>
    </source>
</evidence>
<feature type="region of interest" description="Disordered" evidence="1">
    <location>
        <begin position="1"/>
        <end position="20"/>
    </location>
</feature>